<dbReference type="EMBL" id="JASPKY010000589">
    <property type="protein sequence ID" value="KAK9688480.1"/>
    <property type="molecule type" value="Genomic_DNA"/>
</dbReference>
<dbReference type="Proteomes" id="UP001458880">
    <property type="component" value="Unassembled WGS sequence"/>
</dbReference>
<evidence type="ECO:0000313" key="2">
    <source>
        <dbReference type="EMBL" id="KAK9688480.1"/>
    </source>
</evidence>
<evidence type="ECO:0000256" key="1">
    <source>
        <dbReference type="SAM" id="MobiDB-lite"/>
    </source>
</evidence>
<keyword evidence="3" id="KW-1185">Reference proteome</keyword>
<proteinExistence type="predicted"/>
<evidence type="ECO:0000313" key="3">
    <source>
        <dbReference type="Proteomes" id="UP001458880"/>
    </source>
</evidence>
<accession>A0AAW1IGD7</accession>
<comment type="caution">
    <text evidence="2">The sequence shown here is derived from an EMBL/GenBank/DDBJ whole genome shotgun (WGS) entry which is preliminary data.</text>
</comment>
<feature type="compositionally biased region" description="Polar residues" evidence="1">
    <location>
        <begin position="29"/>
        <end position="42"/>
    </location>
</feature>
<protein>
    <submittedName>
        <fullName evidence="2">Uncharacterized protein</fullName>
    </submittedName>
</protein>
<reference evidence="2 3" key="1">
    <citation type="journal article" date="2024" name="BMC Genomics">
        <title>De novo assembly and annotation of Popillia japonica's genome with initial clues to its potential as an invasive pest.</title>
        <authorList>
            <person name="Cucini C."/>
            <person name="Boschi S."/>
            <person name="Funari R."/>
            <person name="Cardaioli E."/>
            <person name="Iannotti N."/>
            <person name="Marturano G."/>
            <person name="Paoli F."/>
            <person name="Bruttini M."/>
            <person name="Carapelli A."/>
            <person name="Frati F."/>
            <person name="Nardi F."/>
        </authorList>
    </citation>
    <scope>NUCLEOTIDE SEQUENCE [LARGE SCALE GENOMIC DNA]</scope>
    <source>
        <strain evidence="2">DMR45628</strain>
    </source>
</reference>
<organism evidence="2 3">
    <name type="scientific">Popillia japonica</name>
    <name type="common">Japanese beetle</name>
    <dbReference type="NCBI Taxonomy" id="7064"/>
    <lineage>
        <taxon>Eukaryota</taxon>
        <taxon>Metazoa</taxon>
        <taxon>Ecdysozoa</taxon>
        <taxon>Arthropoda</taxon>
        <taxon>Hexapoda</taxon>
        <taxon>Insecta</taxon>
        <taxon>Pterygota</taxon>
        <taxon>Neoptera</taxon>
        <taxon>Endopterygota</taxon>
        <taxon>Coleoptera</taxon>
        <taxon>Polyphaga</taxon>
        <taxon>Scarabaeiformia</taxon>
        <taxon>Scarabaeidae</taxon>
        <taxon>Rutelinae</taxon>
        <taxon>Popillia</taxon>
    </lineage>
</organism>
<gene>
    <name evidence="2" type="ORF">QE152_g35308</name>
</gene>
<name>A0AAW1IGD7_POPJA</name>
<sequence length="330" mass="36386">MLIVARMIEKQTAAFMAALAKKESASVATGGNSVRSIPSTTGAAYPGVQRSEPIMGAEDSGDRRSHRGRGEATMGGDILEPFDLDEAELNVERRVSKIDQLSEIYGWSRYERAYFAQGRLKGAASMEGRIKESVSTTRRLWRSVGGIGSAAKATKRDPGEFLPCEDGVIGAMPFYRPGCGIGPYQRTARPWRVLTMRRWRYWCDAVLQARMRYRSLSEDRLWSCGRQHTRRGVRLLLSYIPTLGGYYGIPGDDNPEFIVRRNEERGGTAEGTISGGFKVEACGGRSEAGTEGGVLQFPGGWQSLQSKLHEGACRPLSTMSWRRAYGEGLP</sequence>
<feature type="region of interest" description="Disordered" evidence="1">
    <location>
        <begin position="29"/>
        <end position="77"/>
    </location>
</feature>
<dbReference type="AlphaFoldDB" id="A0AAW1IGD7"/>